<comment type="subcellular location">
    <subcellularLocation>
        <location evidence="1">Secreted</location>
    </subcellularLocation>
</comment>
<dbReference type="GO" id="GO:0015459">
    <property type="term" value="F:potassium channel regulator activity"/>
    <property type="evidence" value="ECO:0007669"/>
    <property type="project" value="UniProtKB-KW"/>
</dbReference>
<evidence type="ECO:0000256" key="13">
    <source>
        <dbReference type="SAM" id="SignalP"/>
    </source>
</evidence>
<comment type="function">
    <text evidence="12">Insecticidal to house crickets. It induces an excitatory slow-onset impact that leads to irreversible spastic paralysis. It also modifies human voltage-gated potassium channel Kv1.5/KCNA5. Most likely, it binds to the voltage-sensing domain of the channel, suggesting it does not block the pore but prevents its opening at physiological membrane potentials. The recombinant peptide binds to the channel in an irreversible manner and slows down the hKv1.5 current activation kinetics. It is not toxic to mice, when intracranially injected (at 0.5 ug/g mouse).</text>
</comment>
<evidence type="ECO:0000256" key="1">
    <source>
        <dbReference type="ARBA" id="ARBA00004613"/>
    </source>
</evidence>
<evidence type="ECO:0000313" key="14">
    <source>
        <dbReference type="EMBL" id="SMD46855.1"/>
    </source>
</evidence>
<organism evidence="14">
    <name type="scientific">Lycosa sp. SGP-2016</name>
    <dbReference type="NCBI Taxonomy" id="1905177"/>
    <lineage>
        <taxon>Eukaryota</taxon>
        <taxon>Metazoa</taxon>
        <taxon>Ecdysozoa</taxon>
        <taxon>Arthropoda</taxon>
        <taxon>Chelicerata</taxon>
        <taxon>Arachnida</taxon>
        <taxon>Araneae</taxon>
        <taxon>Araneomorphae</taxon>
        <taxon>Entelegynae</taxon>
        <taxon>Lycosoidea</taxon>
        <taxon>Lycosidae</taxon>
        <taxon>Lycosa</taxon>
    </lineage>
</organism>
<accession>A0A482Z9Q3</accession>
<evidence type="ECO:0000256" key="2">
    <source>
        <dbReference type="ARBA" id="ARBA00005809"/>
    </source>
</evidence>
<keyword evidence="11" id="KW-0872">Ion channel impairing toxin</keyword>
<dbReference type="InterPro" id="IPR013605">
    <property type="entry name" value="Toxin_34"/>
</dbReference>
<feature type="signal peptide" evidence="13">
    <location>
        <begin position="1"/>
        <end position="19"/>
    </location>
</feature>
<proteinExistence type="inferred from homology"/>
<evidence type="ECO:0000256" key="5">
    <source>
        <dbReference type="ARBA" id="ARBA00022569"/>
    </source>
</evidence>
<evidence type="ECO:0000256" key="10">
    <source>
        <dbReference type="ARBA" id="ARBA00022831"/>
    </source>
</evidence>
<keyword evidence="13" id="KW-0732">Signal</keyword>
<evidence type="ECO:0000256" key="8">
    <source>
        <dbReference type="ARBA" id="ARBA00022699"/>
    </source>
</evidence>
<dbReference type="EMBL" id="HAGS01000225">
    <property type="protein sequence ID" value="SMD46855.1"/>
    <property type="molecule type" value="Transcribed_RNA"/>
</dbReference>
<evidence type="ECO:0000256" key="9">
    <source>
        <dbReference type="ARBA" id="ARBA00022773"/>
    </source>
</evidence>
<keyword evidence="7" id="KW-0800">Toxin</keyword>
<evidence type="ECO:0000256" key="4">
    <source>
        <dbReference type="ARBA" id="ARBA00022525"/>
    </source>
</evidence>
<evidence type="ECO:0000256" key="6">
    <source>
        <dbReference type="ARBA" id="ARBA00022635"/>
    </source>
</evidence>
<keyword evidence="4" id="KW-0964">Secreted</keyword>
<keyword evidence="8" id="KW-0528">Neurotoxin</keyword>
<reference evidence="14" key="1">
    <citation type="submission" date="2017-03" db="EMBL/GenBank/DDBJ databases">
        <authorList>
            <person name="QRISCLOUD D."/>
        </authorList>
    </citation>
    <scope>NUCLEOTIDE SEQUENCE</scope>
</reference>
<dbReference type="GO" id="GO:0005576">
    <property type="term" value="C:extracellular region"/>
    <property type="evidence" value="ECO:0007669"/>
    <property type="project" value="UniProtKB-SubCell"/>
</dbReference>
<name>A0A482Z9Q3_9ARAC</name>
<dbReference type="InterPro" id="IPR005853">
    <property type="entry name" value="Omega-agatoxin_II/III_CS"/>
</dbReference>
<keyword evidence="9" id="KW-0632">Potassium channel impairing toxin</keyword>
<evidence type="ECO:0000256" key="11">
    <source>
        <dbReference type="ARBA" id="ARBA00022872"/>
    </source>
</evidence>
<dbReference type="PROSITE" id="PS60023">
    <property type="entry name" value="OMEGA_AGA_II_III"/>
    <property type="match status" value="1"/>
</dbReference>
<dbReference type="AlphaFoldDB" id="A0A482Z9Q3"/>
<keyword evidence="6" id="KW-1220">Voltage-gated potassium channel impairing toxin</keyword>
<keyword evidence="10" id="KW-0108">Calcium channel impairing toxin</keyword>
<dbReference type="GO" id="GO:0005246">
    <property type="term" value="F:calcium channel regulator activity"/>
    <property type="evidence" value="ECO:0007669"/>
    <property type="project" value="UniProtKB-KW"/>
</dbReference>
<protein>
    <submittedName>
        <fullName evidence="14">U23-Lycotoxin-Lsp1c_1</fullName>
    </submittedName>
</protein>
<dbReference type="GO" id="GO:0090729">
    <property type="term" value="F:toxin activity"/>
    <property type="evidence" value="ECO:0007669"/>
    <property type="project" value="UniProtKB-KW"/>
</dbReference>
<keyword evidence="5" id="KW-1218">Voltage-gated calcium channel impairing toxin</keyword>
<comment type="similarity">
    <text evidence="3">Belongs to the neurotoxin 04 (omega-agtx) family. 01 (type I omega-agtx) subfamily.</text>
</comment>
<evidence type="ECO:0000256" key="7">
    <source>
        <dbReference type="ARBA" id="ARBA00022656"/>
    </source>
</evidence>
<evidence type="ECO:0000256" key="12">
    <source>
        <dbReference type="ARBA" id="ARBA00024306"/>
    </source>
</evidence>
<comment type="similarity">
    <text evidence="2">Belongs to the neurotoxin 04 (omega-agtx) family. 03 (type II/III omega-agtx) subfamily.</text>
</comment>
<feature type="chain" id="PRO_5019865150" evidence="13">
    <location>
        <begin position="20"/>
        <end position="115"/>
    </location>
</feature>
<reference evidence="14" key="2">
    <citation type="submission" date="2019-04" db="EMBL/GenBank/DDBJ databases">
        <title>Unravelling the molecular evolution of spider venoms.</title>
        <authorList>
            <person name="Pineda S."/>
        </authorList>
    </citation>
    <scope>NUCLEOTIDE SEQUENCE</scope>
</reference>
<evidence type="ECO:0000256" key="3">
    <source>
        <dbReference type="ARBA" id="ARBA00010796"/>
    </source>
</evidence>
<dbReference type="Pfam" id="PF08396">
    <property type="entry name" value="Toxin_34"/>
    <property type="match status" value="1"/>
</dbReference>
<sequence>MKHFAFLFAVAGAFVLVASAPSEEGEEAFPDIIESPRKSCLEIGEVCDGNSNDCQCCRSNGFCSCSWIFNHCTCQVGDSSKSYGVCLWKQKNCPNKPSMCTKPCTNRRRCKNRSG</sequence>